<sequence length="54" mass="5764">MKEVKEGEEVLGLRGSDGKEFGGRSVRGRRGTDRGRRGTEMAESESGTAVNLPA</sequence>
<organism evidence="2 3">
    <name type="scientific">Trifolium medium</name>
    <dbReference type="NCBI Taxonomy" id="97028"/>
    <lineage>
        <taxon>Eukaryota</taxon>
        <taxon>Viridiplantae</taxon>
        <taxon>Streptophyta</taxon>
        <taxon>Embryophyta</taxon>
        <taxon>Tracheophyta</taxon>
        <taxon>Spermatophyta</taxon>
        <taxon>Magnoliopsida</taxon>
        <taxon>eudicotyledons</taxon>
        <taxon>Gunneridae</taxon>
        <taxon>Pentapetalae</taxon>
        <taxon>rosids</taxon>
        <taxon>fabids</taxon>
        <taxon>Fabales</taxon>
        <taxon>Fabaceae</taxon>
        <taxon>Papilionoideae</taxon>
        <taxon>50 kb inversion clade</taxon>
        <taxon>NPAAA clade</taxon>
        <taxon>Hologalegina</taxon>
        <taxon>IRL clade</taxon>
        <taxon>Trifolieae</taxon>
        <taxon>Trifolium</taxon>
    </lineage>
</organism>
<feature type="compositionally biased region" description="Polar residues" evidence="1">
    <location>
        <begin position="45"/>
        <end position="54"/>
    </location>
</feature>
<evidence type="ECO:0000313" key="2">
    <source>
        <dbReference type="EMBL" id="MCI57421.1"/>
    </source>
</evidence>
<dbReference type="EMBL" id="LXQA010528669">
    <property type="protein sequence ID" value="MCI57421.1"/>
    <property type="molecule type" value="Genomic_DNA"/>
</dbReference>
<dbReference type="AlphaFoldDB" id="A0A392T8J7"/>
<proteinExistence type="predicted"/>
<protein>
    <submittedName>
        <fullName evidence="2">Uncharacterized protein</fullName>
    </submittedName>
</protein>
<comment type="caution">
    <text evidence="2">The sequence shown here is derived from an EMBL/GenBank/DDBJ whole genome shotgun (WGS) entry which is preliminary data.</text>
</comment>
<evidence type="ECO:0000313" key="3">
    <source>
        <dbReference type="Proteomes" id="UP000265520"/>
    </source>
</evidence>
<feature type="region of interest" description="Disordered" evidence="1">
    <location>
        <begin position="1"/>
        <end position="54"/>
    </location>
</feature>
<name>A0A392T8J7_9FABA</name>
<feature type="compositionally biased region" description="Basic and acidic residues" evidence="1">
    <location>
        <begin position="30"/>
        <end position="40"/>
    </location>
</feature>
<feature type="non-terminal residue" evidence="2">
    <location>
        <position position="54"/>
    </location>
</feature>
<dbReference type="Proteomes" id="UP000265520">
    <property type="component" value="Unassembled WGS sequence"/>
</dbReference>
<evidence type="ECO:0000256" key="1">
    <source>
        <dbReference type="SAM" id="MobiDB-lite"/>
    </source>
</evidence>
<reference evidence="2 3" key="1">
    <citation type="journal article" date="2018" name="Front. Plant Sci.">
        <title>Red Clover (Trifolium pratense) and Zigzag Clover (T. medium) - A Picture of Genomic Similarities and Differences.</title>
        <authorList>
            <person name="Dluhosova J."/>
            <person name="Istvanek J."/>
            <person name="Nedelnik J."/>
            <person name="Repkova J."/>
        </authorList>
    </citation>
    <scope>NUCLEOTIDE SEQUENCE [LARGE SCALE GENOMIC DNA]</scope>
    <source>
        <strain evidence="3">cv. 10/8</strain>
        <tissue evidence="2">Leaf</tissue>
    </source>
</reference>
<keyword evidence="3" id="KW-1185">Reference proteome</keyword>
<accession>A0A392T8J7</accession>